<keyword evidence="5" id="KW-1185">Reference proteome</keyword>
<dbReference type="PRINTS" id="PR00420">
    <property type="entry name" value="RNGMNOXGNASE"/>
</dbReference>
<keyword evidence="2" id="KW-0503">Monooxygenase</keyword>
<accession>A0ABT5KP36</accession>
<keyword evidence="1" id="KW-0560">Oxidoreductase</keyword>
<dbReference type="NCBIfam" id="NF005313">
    <property type="entry name" value="PRK06847.1"/>
    <property type="match status" value="1"/>
</dbReference>
<gene>
    <name evidence="4" type="ORF">PRZ01_05595</name>
</gene>
<evidence type="ECO:0000256" key="2">
    <source>
        <dbReference type="ARBA" id="ARBA00023033"/>
    </source>
</evidence>
<name>A0ABT5KP36_9BURK</name>
<evidence type="ECO:0000313" key="5">
    <source>
        <dbReference type="Proteomes" id="UP001219862"/>
    </source>
</evidence>
<dbReference type="PANTHER" id="PTHR13789">
    <property type="entry name" value="MONOOXYGENASE"/>
    <property type="match status" value="1"/>
</dbReference>
<dbReference type="EMBL" id="JAQQXS010000004">
    <property type="protein sequence ID" value="MDC8784659.1"/>
    <property type="molecule type" value="Genomic_DNA"/>
</dbReference>
<evidence type="ECO:0000313" key="4">
    <source>
        <dbReference type="EMBL" id="MDC8784659.1"/>
    </source>
</evidence>
<organism evidence="4 5">
    <name type="scientific">Roseateles koreensis</name>
    <dbReference type="NCBI Taxonomy" id="2987526"/>
    <lineage>
        <taxon>Bacteria</taxon>
        <taxon>Pseudomonadati</taxon>
        <taxon>Pseudomonadota</taxon>
        <taxon>Betaproteobacteria</taxon>
        <taxon>Burkholderiales</taxon>
        <taxon>Sphaerotilaceae</taxon>
        <taxon>Roseateles</taxon>
    </lineage>
</organism>
<dbReference type="RefSeq" id="WP_273595779.1">
    <property type="nucleotide sequence ID" value="NZ_JAQQXS010000004.1"/>
</dbReference>
<dbReference type="InterPro" id="IPR002938">
    <property type="entry name" value="FAD-bd"/>
</dbReference>
<dbReference type="InterPro" id="IPR036188">
    <property type="entry name" value="FAD/NAD-bd_sf"/>
</dbReference>
<proteinExistence type="predicted"/>
<protein>
    <submittedName>
        <fullName evidence="4">FAD-dependent oxidoreductase</fullName>
    </submittedName>
</protein>
<dbReference type="InterPro" id="IPR050493">
    <property type="entry name" value="FAD-dep_Monooxygenase_BioMet"/>
</dbReference>
<evidence type="ECO:0000259" key="3">
    <source>
        <dbReference type="Pfam" id="PF01494"/>
    </source>
</evidence>
<comment type="caution">
    <text evidence="4">The sequence shown here is derived from an EMBL/GenBank/DDBJ whole genome shotgun (WGS) entry which is preliminary data.</text>
</comment>
<dbReference type="PANTHER" id="PTHR13789:SF309">
    <property type="entry name" value="PUTATIVE (AFU_ORTHOLOGUE AFUA_6G14510)-RELATED"/>
    <property type="match status" value="1"/>
</dbReference>
<dbReference type="SUPFAM" id="SSF51905">
    <property type="entry name" value="FAD/NAD(P)-binding domain"/>
    <property type="match status" value="1"/>
</dbReference>
<feature type="domain" description="FAD-binding" evidence="3">
    <location>
        <begin position="8"/>
        <end position="344"/>
    </location>
</feature>
<dbReference type="Pfam" id="PF01494">
    <property type="entry name" value="FAD_binding_3"/>
    <property type="match status" value="1"/>
</dbReference>
<dbReference type="Proteomes" id="UP001219862">
    <property type="component" value="Unassembled WGS sequence"/>
</dbReference>
<dbReference type="Gene3D" id="3.50.50.60">
    <property type="entry name" value="FAD/NAD(P)-binding domain"/>
    <property type="match status" value="1"/>
</dbReference>
<evidence type="ECO:0000256" key="1">
    <source>
        <dbReference type="ARBA" id="ARBA00023002"/>
    </source>
</evidence>
<reference evidence="4 5" key="1">
    <citation type="submission" date="2022-10" db="EMBL/GenBank/DDBJ databases">
        <title>paucibacter sp. hw8 Genome sequencing.</title>
        <authorList>
            <person name="Park S."/>
        </authorList>
    </citation>
    <scope>NUCLEOTIDE SEQUENCE [LARGE SCALE GENOMIC DNA]</scope>
    <source>
        <strain evidence="5">hw8</strain>
    </source>
</reference>
<sequence length="375" mass="40523">MTLAARRILIIGGGFSGMAAAIELRKRGAEVDLIEIDPGWRNYGAGISLGGATLRAFRQLGVLDTFLREGSAADGVKICLPHGPQVAELPTPRIAGADVPGGGAIMRPTLARILADATRAAGANVMLGTSFSAIRQDPEGVDVELTHGECRRYDLVIGADGLYSKTREALFPQAPKPGYSGQAVWRAVLPRPPEVTTATLWMGPVKPGVNPVSADQMYLFVTEHRPTNDFVDPQTFAAHLRGLLADFPAPLLQQIRAQIGPDSQIVFRPLEGLLMPRPWFQGRAVLIGDTVHATTPHLASGACIGIEDAIVLAEELDRGNDVETSLKAFEERRWERCRMVVENSARLGEIEIQHGDKDEHANIMRQSLVALCEPI</sequence>